<reference evidence="3" key="1">
    <citation type="submission" date="2020-06" db="EMBL/GenBank/DDBJ databases">
        <authorList>
            <consortium name="Plant Systems Biology data submission"/>
        </authorList>
    </citation>
    <scope>NUCLEOTIDE SEQUENCE</scope>
    <source>
        <strain evidence="3">D6</strain>
    </source>
</reference>
<keyword evidence="1" id="KW-0175">Coiled coil</keyword>
<evidence type="ECO:0000256" key="2">
    <source>
        <dbReference type="SAM" id="MobiDB-lite"/>
    </source>
</evidence>
<feature type="region of interest" description="Disordered" evidence="2">
    <location>
        <begin position="594"/>
        <end position="621"/>
    </location>
</feature>
<dbReference type="EMBL" id="CAICTM010000431">
    <property type="protein sequence ID" value="CAB9510340.1"/>
    <property type="molecule type" value="Genomic_DNA"/>
</dbReference>
<dbReference type="Proteomes" id="UP001153069">
    <property type="component" value="Unassembled WGS sequence"/>
</dbReference>
<name>A0A9N8HFE6_9STRA</name>
<feature type="compositionally biased region" description="Polar residues" evidence="2">
    <location>
        <begin position="693"/>
        <end position="725"/>
    </location>
</feature>
<evidence type="ECO:0000256" key="1">
    <source>
        <dbReference type="SAM" id="Coils"/>
    </source>
</evidence>
<feature type="coiled-coil region" evidence="1">
    <location>
        <begin position="451"/>
        <end position="505"/>
    </location>
</feature>
<feature type="region of interest" description="Disordered" evidence="2">
    <location>
        <begin position="1011"/>
        <end position="1065"/>
    </location>
</feature>
<feature type="region of interest" description="Disordered" evidence="2">
    <location>
        <begin position="692"/>
        <end position="728"/>
    </location>
</feature>
<gene>
    <name evidence="3" type="ORF">SEMRO_432_G141640.1</name>
</gene>
<proteinExistence type="predicted"/>
<evidence type="ECO:0000313" key="3">
    <source>
        <dbReference type="EMBL" id="CAB9510340.1"/>
    </source>
</evidence>
<accession>A0A9N8HFE6</accession>
<comment type="caution">
    <text evidence="3">The sequence shown here is derived from an EMBL/GenBank/DDBJ whole genome shotgun (WGS) entry which is preliminary data.</text>
</comment>
<sequence>MVRDQAKRALSNVACECQRRAKRARITLRKRLRDLEEMEELYVRPTVRDLKERFLGSVRSGWEHAIATDEPDFVVTNLPLILSMPLHHQDCLGSSLALEVMVKAEGYPGRTLTPEQPQNEEEIIVEYLHEEFGTVGGNASNQTEAMLRNQSLNGSNGDSSLGKTASSTRRIRLARMETSNTAGKPPWVDKFERFQQILQDNVDLFRVQQIQVSKPELDRVQQFLVEKLEVERWHQVVKDKSREIQGNLAKLQGVIRKTFLQDDSVSHHASTNSSHVLEDFNSTSTLGENAPPRHDIDWTNQTVNSRTPTLIRHDSLTLQEPWMKPTVLMSNQGYLFLHWVERTSAILVVAVFLHAVWLILRKPRHRKRLLRLLLDQDKKSPSSPTYSLTNELVEMKMNGGDCPESPLLPETVISTSSTNSPAIELRLRDLGASAAIVNGQNNNWKHMDELYRRKENECLALERKVQEITDELTRLQLEQPKLDSMKQTETQMIKIQKLNSDLQELIEGKDLQLLNFSTQVQQLNKDLAARESQLSNILNLYSDQKEELEKQKEEAARRHNHAMEYNSSKLQEMNEQLKESNEHGESLTERLAEVSDELAEQREKESMLRRQLDAQSSRARELEIKSVEQEDAEKELKGRLDDQASRCRDLSGELRQQVKSQRILQEQLDDQIKRARKLEDQLQHRAVAESKFQEQLGSQVSRSRQLEEQLQQHSIEQRNLQQKADNQMKKCKTLEEQLEQEREVRGELEKQLARHALELEKSRQLNAHQTVELKQSRLEITRQTQELEKNQQELVSLCSSENDALTDSSAADSVSELQRLQNEHMQLKSSLLDHADKCDLLHKQVEQQKKLQAKQQDRNKILLETNQTLTEMIDERQKRCGELEKTVEELSRQLSKYQKRQGDEASKLEELRTLRREKQEIAQTLLTTQRRHSQEGQLTAAKLAIDLEQQQDLVASLKTELESAEKRCSQRMMEMQRRHEEEQKEKEAEFRRKEKDLKQLLEVQDEQTKGLLLQREDSSSSIVTDVVVETHPEDPLLGSGGQQKTAVEPSTKEGSNDGPDLDDLLSSEVSFLLGLQRPRAR</sequence>
<feature type="coiled-coil region" evidence="1">
    <location>
        <begin position="873"/>
        <end position="1003"/>
    </location>
</feature>
<keyword evidence="4" id="KW-1185">Reference proteome</keyword>
<protein>
    <submittedName>
        <fullName evidence="3">Uncharacterized protein</fullName>
    </submittedName>
</protein>
<organism evidence="3 4">
    <name type="scientific">Seminavis robusta</name>
    <dbReference type="NCBI Taxonomy" id="568900"/>
    <lineage>
        <taxon>Eukaryota</taxon>
        <taxon>Sar</taxon>
        <taxon>Stramenopiles</taxon>
        <taxon>Ochrophyta</taxon>
        <taxon>Bacillariophyta</taxon>
        <taxon>Bacillariophyceae</taxon>
        <taxon>Bacillariophycidae</taxon>
        <taxon>Naviculales</taxon>
        <taxon>Naviculaceae</taxon>
        <taxon>Seminavis</taxon>
    </lineage>
</organism>
<dbReference type="AlphaFoldDB" id="A0A9N8HFE6"/>
<evidence type="ECO:0000313" key="4">
    <source>
        <dbReference type="Proteomes" id="UP001153069"/>
    </source>
</evidence>
<feature type="region of interest" description="Disordered" evidence="2">
    <location>
        <begin position="282"/>
        <end position="301"/>
    </location>
</feature>